<accession>A0ABM7QRV0</accession>
<dbReference type="Proteomes" id="UP000825100">
    <property type="component" value="Chromosome"/>
</dbReference>
<keyword evidence="2" id="KW-1185">Reference proteome</keyword>
<gene>
    <name evidence="1" type="ORF">LTWDN19_00320</name>
</gene>
<reference evidence="1 2" key="1">
    <citation type="submission" date="2021-05" db="EMBL/GenBank/DDBJ databases">
        <title>Complete Genome Sequence of Latilactobacillus sp. Strain WDN19, a High D-Aspartate-producing Lactic Acid Bacterium Isolated from a Japanese Pickle.</title>
        <authorList>
            <person name="Kajitani K."/>
            <person name="Takahashi S."/>
        </authorList>
    </citation>
    <scope>NUCLEOTIDE SEQUENCE [LARGE SCALE GENOMIC DNA]</scope>
    <source>
        <strain evidence="1 2">WDN19</strain>
    </source>
</reference>
<organism evidence="1 2">
    <name type="scientific">Latilactobacillus curvatus</name>
    <name type="common">Lactobacillus curvatus</name>
    <dbReference type="NCBI Taxonomy" id="28038"/>
    <lineage>
        <taxon>Bacteria</taxon>
        <taxon>Bacillati</taxon>
        <taxon>Bacillota</taxon>
        <taxon>Bacilli</taxon>
        <taxon>Lactobacillales</taxon>
        <taxon>Lactobacillaceae</taxon>
        <taxon>Latilactobacillus</taxon>
    </lineage>
</organism>
<name>A0ABM7QRV0_LATCU</name>
<sequence length="52" mass="5816">MGLKNPDGNICYILGGRKDIRAQLKKELAIPSQLKSVSGYSYYAPLNAILFW</sequence>
<dbReference type="EMBL" id="AP024685">
    <property type="protein sequence ID" value="BCX29465.1"/>
    <property type="molecule type" value="Genomic_DNA"/>
</dbReference>
<evidence type="ECO:0000313" key="1">
    <source>
        <dbReference type="EMBL" id="BCX29465.1"/>
    </source>
</evidence>
<protein>
    <submittedName>
        <fullName evidence="1">Uncharacterized protein</fullName>
    </submittedName>
</protein>
<evidence type="ECO:0000313" key="2">
    <source>
        <dbReference type="Proteomes" id="UP000825100"/>
    </source>
</evidence>
<proteinExistence type="predicted"/>